<dbReference type="GO" id="GO:0008270">
    <property type="term" value="F:zinc ion binding"/>
    <property type="evidence" value="ECO:0007669"/>
    <property type="project" value="InterPro"/>
</dbReference>
<dbReference type="Proteomes" id="UP000028760">
    <property type="component" value="Unassembled WGS sequence"/>
</dbReference>
<sequence length="560" mass="61936">ISGPLPPPLPPRRLRKPRPTSLPNMLDLLEEENRFKVNINVISLGLGKLADMSQDVGLETFQNPVICGKCSAALSCLSSVWKTHISTLWVCEFCGYENGVDESLAQRAGVRTDDLYLPRMSEDDYQNLEDTMVVFCVDISGSMTVTTEVCVTSDSGPTLHISRLEGIQDALQKTLTFTLQQTPHRRVALVTFNDEVVIYGDGSRTPLTIKDWALVDYEHIWKQALGYSVPHCIAETYQHLTQRVKELRENGATALGPAALAAVALASKYPGSKVILCTDGRANIGLGDMEQAQSSYAEALYFYRELALQAVEKGVIISVMSFKGTDCCLAGIGRMADVTGGRVNIVSIGTMATEIQSISEDNVLATSVTATLLAPHGVYFPYEEENNHKLVREIGNVTKGLEITFQFAVKPDCMDYCLQRNTLPFQLQLSFKTRDQQKVTRIITEQRPVATSSQILLGRLNTAVLAVHCAQLCAGLTMEGRVTEAQRQLAAQQDLLHHISRLRPIQKEESIYGNWMETMTTICGNMKADSQTVKRKHAKHEQSLSDEAAEVVYQMKKARS</sequence>
<name>A0A096M1S0_POEFO</name>
<dbReference type="Ensembl" id="ENSPFOT00000028701.1">
    <property type="protein sequence ID" value="ENSPFOP00000025361.1"/>
    <property type="gene ID" value="ENSPFOG00000024300.1"/>
</dbReference>
<dbReference type="GO" id="GO:0090110">
    <property type="term" value="P:COPII-coated vesicle cargo loading"/>
    <property type="evidence" value="ECO:0007669"/>
    <property type="project" value="TreeGrafter"/>
</dbReference>
<reference evidence="2" key="2">
    <citation type="submission" date="2025-08" db="UniProtKB">
        <authorList>
            <consortium name="Ensembl"/>
        </authorList>
    </citation>
    <scope>IDENTIFICATION</scope>
</reference>
<dbReference type="InterPro" id="IPR050550">
    <property type="entry name" value="SEC23_SEC24_subfamily"/>
</dbReference>
<dbReference type="AlphaFoldDB" id="A0A096M1S0"/>
<dbReference type="SUPFAM" id="SSF82919">
    <property type="entry name" value="Zn-finger domain of Sec23/24"/>
    <property type="match status" value="1"/>
</dbReference>
<dbReference type="GO" id="GO:0070971">
    <property type="term" value="C:endoplasmic reticulum exit site"/>
    <property type="evidence" value="ECO:0007669"/>
    <property type="project" value="TreeGrafter"/>
</dbReference>
<organism evidence="2 3">
    <name type="scientific">Poecilia formosa</name>
    <name type="common">Amazon molly</name>
    <name type="synonym">Limia formosa</name>
    <dbReference type="NCBI Taxonomy" id="48698"/>
    <lineage>
        <taxon>Eukaryota</taxon>
        <taxon>Metazoa</taxon>
        <taxon>Chordata</taxon>
        <taxon>Craniata</taxon>
        <taxon>Vertebrata</taxon>
        <taxon>Euteleostomi</taxon>
        <taxon>Actinopterygii</taxon>
        <taxon>Neopterygii</taxon>
        <taxon>Teleostei</taxon>
        <taxon>Neoteleostei</taxon>
        <taxon>Acanthomorphata</taxon>
        <taxon>Ovalentaria</taxon>
        <taxon>Atherinomorphae</taxon>
        <taxon>Cyprinodontiformes</taxon>
        <taxon>Poeciliidae</taxon>
        <taxon>Poeciliinae</taxon>
        <taxon>Poecilia</taxon>
    </lineage>
</organism>
<dbReference type="PANTHER" id="PTHR13803">
    <property type="entry name" value="SEC24-RELATED PROTEIN"/>
    <property type="match status" value="1"/>
</dbReference>
<keyword evidence="3" id="KW-1185">Reference proteome</keyword>
<dbReference type="EMBL" id="AYCK01019824">
    <property type="status" value="NOT_ANNOTATED_CDS"/>
    <property type="molecule type" value="Genomic_DNA"/>
</dbReference>
<dbReference type="Gene3D" id="3.40.50.410">
    <property type="entry name" value="von Willebrand factor, type A domain"/>
    <property type="match status" value="1"/>
</dbReference>
<protein>
    <submittedName>
        <fullName evidence="2">Si:dkey-9k7.3</fullName>
    </submittedName>
</protein>
<dbReference type="InterPro" id="IPR036174">
    <property type="entry name" value="Znf_Sec23_Sec24_sf"/>
</dbReference>
<evidence type="ECO:0000313" key="2">
    <source>
        <dbReference type="Ensembl" id="ENSPFOP00000025361.1"/>
    </source>
</evidence>
<dbReference type="eggNOG" id="ENOG502RH4Z">
    <property type="taxonomic scope" value="Eukaryota"/>
</dbReference>
<dbReference type="GO" id="GO:0000149">
    <property type="term" value="F:SNARE binding"/>
    <property type="evidence" value="ECO:0007669"/>
    <property type="project" value="TreeGrafter"/>
</dbReference>
<dbReference type="PANTHER" id="PTHR13803:SF43">
    <property type="entry name" value="CIRCULARLY PERMUTATED RAS PROTEIN 1-LIKE"/>
    <property type="match status" value="1"/>
</dbReference>
<feature type="compositionally biased region" description="Pro residues" evidence="1">
    <location>
        <begin position="1"/>
        <end position="11"/>
    </location>
</feature>
<accession>A0A096M1S0</accession>
<evidence type="ECO:0000313" key="3">
    <source>
        <dbReference type="Proteomes" id="UP000028760"/>
    </source>
</evidence>
<reference evidence="3" key="1">
    <citation type="submission" date="2013-10" db="EMBL/GenBank/DDBJ databases">
        <authorList>
            <person name="Schartl M."/>
            <person name="Warren W."/>
        </authorList>
    </citation>
    <scope>NUCLEOTIDE SEQUENCE [LARGE SCALE GENOMIC DNA]</scope>
    <source>
        <strain evidence="3">female</strain>
    </source>
</reference>
<dbReference type="GO" id="GO:0006886">
    <property type="term" value="P:intracellular protein transport"/>
    <property type="evidence" value="ECO:0007669"/>
    <property type="project" value="InterPro"/>
</dbReference>
<dbReference type="GO" id="GO:0030127">
    <property type="term" value="C:COPII vesicle coat"/>
    <property type="evidence" value="ECO:0007669"/>
    <property type="project" value="InterPro"/>
</dbReference>
<evidence type="ECO:0000256" key="1">
    <source>
        <dbReference type="SAM" id="MobiDB-lite"/>
    </source>
</evidence>
<dbReference type="SUPFAM" id="SSF53300">
    <property type="entry name" value="vWA-like"/>
    <property type="match status" value="1"/>
</dbReference>
<dbReference type="OMA" id="WISTMSM"/>
<dbReference type="GeneTree" id="ENSGT00950000182924"/>
<dbReference type="STRING" id="48698.ENSPFOP00000025361"/>
<dbReference type="Gene3D" id="2.30.30.380">
    <property type="entry name" value="Zn-finger domain of Sec23/24"/>
    <property type="match status" value="1"/>
</dbReference>
<proteinExistence type="predicted"/>
<reference evidence="2" key="3">
    <citation type="submission" date="2025-09" db="UniProtKB">
        <authorList>
            <consortium name="Ensembl"/>
        </authorList>
    </citation>
    <scope>IDENTIFICATION</scope>
</reference>
<feature type="region of interest" description="Disordered" evidence="1">
    <location>
        <begin position="1"/>
        <end position="20"/>
    </location>
</feature>
<dbReference type="InterPro" id="IPR036465">
    <property type="entry name" value="vWFA_dom_sf"/>
</dbReference>